<dbReference type="GO" id="GO:0000107">
    <property type="term" value="F:imidazoleglycerol-phosphate synthase activity"/>
    <property type="evidence" value="ECO:0007669"/>
    <property type="project" value="InterPro"/>
</dbReference>
<comment type="similarity">
    <text evidence="2 11">Belongs to the HisA/HisF family.</text>
</comment>
<comment type="function">
    <text evidence="8">IGPS catalyzes the conversion of PRFAR and glutamine to IGP, AICAR and glutamate. The HisF subunit catalyzes the cyclization activity that produces IGP and AICAR from PRFAR using the ammonia provided by the HisH subunit.</text>
</comment>
<evidence type="ECO:0000256" key="11">
    <source>
        <dbReference type="RuleBase" id="RU003657"/>
    </source>
</evidence>
<dbReference type="EC" id="4.3.2.10" evidence="4"/>
<name>A0A1F7RN82_9BACT</name>
<keyword evidence="12" id="KW-0812">Transmembrane</keyword>
<evidence type="ECO:0000256" key="1">
    <source>
        <dbReference type="ARBA" id="ARBA00005091"/>
    </source>
</evidence>
<dbReference type="EMBL" id="MGDB01000046">
    <property type="protein sequence ID" value="OGL42454.1"/>
    <property type="molecule type" value="Genomic_DNA"/>
</dbReference>
<protein>
    <recommendedName>
        <fullName evidence="4">imidazole glycerol-phosphate synthase</fullName>
        <ecNumber evidence="4">4.3.2.10</ecNumber>
    </recommendedName>
    <alternativeName>
        <fullName evidence="9">IGP synthase cyclase subunit</fullName>
    </alternativeName>
</protein>
<keyword evidence="12" id="KW-0472">Membrane</keyword>
<dbReference type="GO" id="GO:0016829">
    <property type="term" value="F:lyase activity"/>
    <property type="evidence" value="ECO:0007669"/>
    <property type="project" value="UniProtKB-KW"/>
</dbReference>
<comment type="pathway">
    <text evidence="1">Amino-acid biosynthesis; L-histidine biosynthesis; L-histidine from 5-phospho-alpha-D-ribose 1-diphosphate: step 5/9.</text>
</comment>
<comment type="subunit">
    <text evidence="3">Heterodimer of HisH and HisF.</text>
</comment>
<keyword evidence="12" id="KW-1133">Transmembrane helix</keyword>
<dbReference type="NCBIfam" id="NF038364">
    <property type="entry name" value="AglZ_HisF2_fam"/>
    <property type="match status" value="1"/>
</dbReference>
<organism evidence="13 14">
    <name type="scientific">Candidatus Schekmanbacteria bacterium GWA2_38_11</name>
    <dbReference type="NCBI Taxonomy" id="1817876"/>
    <lineage>
        <taxon>Bacteria</taxon>
        <taxon>Candidatus Schekmaniibacteriota</taxon>
    </lineage>
</organism>
<dbReference type="PANTHER" id="PTHR21235">
    <property type="entry name" value="IMIDAZOLE GLYCEROL PHOSPHATE SYNTHASE SUBUNIT HISF/H IGP SYNTHASE SUBUNIT HISF/H"/>
    <property type="match status" value="1"/>
</dbReference>
<dbReference type="InterPro" id="IPR004651">
    <property type="entry name" value="HisF"/>
</dbReference>
<evidence type="ECO:0000256" key="12">
    <source>
        <dbReference type="SAM" id="Phobius"/>
    </source>
</evidence>
<evidence type="ECO:0000256" key="10">
    <source>
        <dbReference type="ARBA" id="ARBA00047838"/>
    </source>
</evidence>
<dbReference type="UniPathway" id="UPA00031">
    <property type="reaction ID" value="UER00010"/>
</dbReference>
<dbReference type="InterPro" id="IPR006062">
    <property type="entry name" value="His_biosynth"/>
</dbReference>
<sequence length="260" mass="27812">MLRPRIIPCLLVKNGGLVKTVNFTHPKYVGDPINAVKIFNEKEVDEMIVLDIDATAQNREPDYGMIRNLAAECRMPLCYGGGVKSMEQVERIISLGVEKVAMSSAAVGNLGIVAQAAKVVGSQSIVVVMDVKKTGRGSKYEVWTHNASKPTGMSPVDFAKQVENLGAGEVVINSIDCDGVMKGYDFGLVHEIREAISVPITVLGGAGSLKDIAALIHAFGIIGAAAGSLFVFKGIYRAVLINYPSRAEKDALVIHGHQNH</sequence>
<evidence type="ECO:0000256" key="8">
    <source>
        <dbReference type="ARBA" id="ARBA00025475"/>
    </source>
</evidence>
<dbReference type="AlphaFoldDB" id="A0A1F7RN82"/>
<evidence type="ECO:0000256" key="9">
    <source>
        <dbReference type="ARBA" id="ARBA00030264"/>
    </source>
</evidence>
<accession>A0A1F7RN82</accession>
<dbReference type="Pfam" id="PF00977">
    <property type="entry name" value="His_biosynth"/>
    <property type="match status" value="1"/>
</dbReference>
<evidence type="ECO:0000256" key="5">
    <source>
        <dbReference type="ARBA" id="ARBA00022605"/>
    </source>
</evidence>
<evidence type="ECO:0000256" key="4">
    <source>
        <dbReference type="ARBA" id="ARBA00012809"/>
    </source>
</evidence>
<proteinExistence type="inferred from homology"/>
<dbReference type="InterPro" id="IPR011060">
    <property type="entry name" value="RibuloseP-bd_barrel"/>
</dbReference>
<dbReference type="InterPro" id="IPR050064">
    <property type="entry name" value="IGPS_HisA/HisF"/>
</dbReference>
<dbReference type="InterPro" id="IPR013785">
    <property type="entry name" value="Aldolase_TIM"/>
</dbReference>
<evidence type="ECO:0000256" key="3">
    <source>
        <dbReference type="ARBA" id="ARBA00011152"/>
    </source>
</evidence>
<dbReference type="CDD" id="cd04731">
    <property type="entry name" value="HisF"/>
    <property type="match status" value="1"/>
</dbReference>
<dbReference type="PANTHER" id="PTHR21235:SF2">
    <property type="entry name" value="IMIDAZOLE GLYCEROL PHOSPHATE SYNTHASE HISHF"/>
    <property type="match status" value="1"/>
</dbReference>
<keyword evidence="5 11" id="KW-0028">Amino-acid biosynthesis</keyword>
<comment type="caution">
    <text evidence="13">The sequence shown here is derived from an EMBL/GenBank/DDBJ whole genome shotgun (WGS) entry which is preliminary data.</text>
</comment>
<evidence type="ECO:0000256" key="6">
    <source>
        <dbReference type="ARBA" id="ARBA00023102"/>
    </source>
</evidence>
<evidence type="ECO:0000256" key="2">
    <source>
        <dbReference type="ARBA" id="ARBA00009667"/>
    </source>
</evidence>
<comment type="catalytic activity">
    <reaction evidence="10">
        <text>5-[(5-phospho-1-deoxy-D-ribulos-1-ylimino)methylamino]-1-(5-phospho-beta-D-ribosyl)imidazole-4-carboxamide + L-glutamine = D-erythro-1-(imidazol-4-yl)glycerol 3-phosphate + 5-amino-1-(5-phospho-beta-D-ribosyl)imidazole-4-carboxamide + L-glutamate + H(+)</text>
        <dbReference type="Rhea" id="RHEA:24793"/>
        <dbReference type="ChEBI" id="CHEBI:15378"/>
        <dbReference type="ChEBI" id="CHEBI:29985"/>
        <dbReference type="ChEBI" id="CHEBI:58278"/>
        <dbReference type="ChEBI" id="CHEBI:58359"/>
        <dbReference type="ChEBI" id="CHEBI:58475"/>
        <dbReference type="ChEBI" id="CHEBI:58525"/>
        <dbReference type="EC" id="4.3.2.10"/>
    </reaction>
</comment>
<gene>
    <name evidence="13" type="ORF">A2042_06445</name>
</gene>
<keyword evidence="6 11" id="KW-0368">Histidine biosynthesis</keyword>
<evidence type="ECO:0000313" key="14">
    <source>
        <dbReference type="Proteomes" id="UP000178526"/>
    </source>
</evidence>
<dbReference type="Gene3D" id="3.20.20.70">
    <property type="entry name" value="Aldolase class I"/>
    <property type="match status" value="1"/>
</dbReference>
<evidence type="ECO:0000313" key="13">
    <source>
        <dbReference type="EMBL" id="OGL42454.1"/>
    </source>
</evidence>
<evidence type="ECO:0000256" key="7">
    <source>
        <dbReference type="ARBA" id="ARBA00023239"/>
    </source>
</evidence>
<reference evidence="13 14" key="1">
    <citation type="journal article" date="2016" name="Nat. Commun.">
        <title>Thousands of microbial genomes shed light on interconnected biogeochemical processes in an aquifer system.</title>
        <authorList>
            <person name="Anantharaman K."/>
            <person name="Brown C.T."/>
            <person name="Hug L.A."/>
            <person name="Sharon I."/>
            <person name="Castelle C.J."/>
            <person name="Probst A.J."/>
            <person name="Thomas B.C."/>
            <person name="Singh A."/>
            <person name="Wilkins M.J."/>
            <person name="Karaoz U."/>
            <person name="Brodie E.L."/>
            <person name="Williams K.H."/>
            <person name="Hubbard S.S."/>
            <person name="Banfield J.F."/>
        </authorList>
    </citation>
    <scope>NUCLEOTIDE SEQUENCE [LARGE SCALE GENOMIC DNA]</scope>
</reference>
<dbReference type="Proteomes" id="UP000178526">
    <property type="component" value="Unassembled WGS sequence"/>
</dbReference>
<feature type="transmembrane region" description="Helical" evidence="12">
    <location>
        <begin position="212"/>
        <end position="232"/>
    </location>
</feature>
<dbReference type="GO" id="GO:0000105">
    <property type="term" value="P:L-histidine biosynthetic process"/>
    <property type="evidence" value="ECO:0007669"/>
    <property type="project" value="UniProtKB-UniPathway"/>
</dbReference>
<keyword evidence="7" id="KW-0456">Lyase</keyword>
<dbReference type="SUPFAM" id="SSF51366">
    <property type="entry name" value="Ribulose-phoshate binding barrel"/>
    <property type="match status" value="1"/>
</dbReference>